<evidence type="ECO:0000313" key="1">
    <source>
        <dbReference type="EMBL" id="MBX45087.1"/>
    </source>
</evidence>
<proteinExistence type="predicted"/>
<accession>A0A2P2NRF9</accession>
<sequence>MLNSIFDKSFSRRFYEARPAALLHPIPPIPAHQRLFFYSINLSPKSCRDPTNGPFRSHGWEQGST</sequence>
<organism evidence="1">
    <name type="scientific">Rhizophora mucronata</name>
    <name type="common">Asiatic mangrove</name>
    <dbReference type="NCBI Taxonomy" id="61149"/>
    <lineage>
        <taxon>Eukaryota</taxon>
        <taxon>Viridiplantae</taxon>
        <taxon>Streptophyta</taxon>
        <taxon>Embryophyta</taxon>
        <taxon>Tracheophyta</taxon>
        <taxon>Spermatophyta</taxon>
        <taxon>Magnoliopsida</taxon>
        <taxon>eudicotyledons</taxon>
        <taxon>Gunneridae</taxon>
        <taxon>Pentapetalae</taxon>
        <taxon>rosids</taxon>
        <taxon>fabids</taxon>
        <taxon>Malpighiales</taxon>
        <taxon>Rhizophoraceae</taxon>
        <taxon>Rhizophora</taxon>
    </lineage>
</organism>
<reference evidence="1" key="1">
    <citation type="submission" date="2018-02" db="EMBL/GenBank/DDBJ databases">
        <title>Rhizophora mucronata_Transcriptome.</title>
        <authorList>
            <person name="Meera S.P."/>
            <person name="Sreeshan A."/>
            <person name="Augustine A."/>
        </authorList>
    </citation>
    <scope>NUCLEOTIDE SEQUENCE</scope>
    <source>
        <tissue evidence="1">Leaf</tissue>
    </source>
</reference>
<protein>
    <submittedName>
        <fullName evidence="1">Uncharacterized protein</fullName>
    </submittedName>
</protein>
<name>A0A2P2NRF9_RHIMU</name>
<dbReference type="AlphaFoldDB" id="A0A2P2NRF9"/>
<dbReference type="EMBL" id="GGEC01064603">
    <property type="protein sequence ID" value="MBX45087.1"/>
    <property type="molecule type" value="Transcribed_RNA"/>
</dbReference>